<sequence length="318" mass="34787">MKNIISLVLMFLFIGAKAQNAGVYDASSQIDITVYVPDQVEGLTDSARNNLESKLSQIVTSSGLGVSSENSRFIITANVVVLTKDITPTAPPMQAYTLGVNLYIGDGMEGIKFSSCSVTLKGVGENETKAYMSALKNLKVDDPKYQDFIAKAKIKIVDYYNRKCDFIIKDAKAMAGQGQYDAALFKLATIPDACKACYDKSIPVSKVIYKQYIDNDCKVKLAAAKNIWNTSQDESGAYAAGEYLTEISPNATCYNEAKAFTDKIGAKILADGNKEWAFRMKVYQDEVTADKAALKAERDIALAYAKSTSVNYIVAGWW</sequence>
<dbReference type="AlphaFoldDB" id="A0A0D0ERB1"/>
<evidence type="ECO:0000313" key="4">
    <source>
        <dbReference type="Proteomes" id="UP000032061"/>
    </source>
</evidence>
<organism evidence="2 4">
    <name type="scientific">Flavobacterium hibernum</name>
    <dbReference type="NCBI Taxonomy" id="37752"/>
    <lineage>
        <taxon>Bacteria</taxon>
        <taxon>Pseudomonadati</taxon>
        <taxon>Bacteroidota</taxon>
        <taxon>Flavobacteriia</taxon>
        <taxon>Flavobacteriales</taxon>
        <taxon>Flavobacteriaceae</taxon>
        <taxon>Flavobacterium</taxon>
    </lineage>
</organism>
<dbReference type="Proteomes" id="UP000198302">
    <property type="component" value="Unassembled WGS sequence"/>
</dbReference>
<dbReference type="STRING" id="37752.IW18_22070"/>
<keyword evidence="5" id="KW-1185">Reference proteome</keyword>
<evidence type="ECO:0000313" key="3">
    <source>
        <dbReference type="EMBL" id="OXA87510.1"/>
    </source>
</evidence>
<name>A0A0D0ERB1_9FLAO</name>
<reference evidence="3 5" key="2">
    <citation type="submission" date="2016-11" db="EMBL/GenBank/DDBJ databases">
        <title>Whole genomes of Flavobacteriaceae.</title>
        <authorList>
            <person name="Stine C."/>
            <person name="Li C."/>
            <person name="Tadesse D."/>
        </authorList>
    </citation>
    <scope>NUCLEOTIDE SEQUENCE [LARGE SCALE GENOMIC DNA]</scope>
    <source>
        <strain evidence="3 5">ATCC 51468</strain>
    </source>
</reference>
<evidence type="ECO:0000313" key="2">
    <source>
        <dbReference type="EMBL" id="KIO50643.1"/>
    </source>
</evidence>
<feature type="signal peptide" evidence="1">
    <location>
        <begin position="1"/>
        <end position="18"/>
    </location>
</feature>
<dbReference type="EMBL" id="JPRK01000027">
    <property type="protein sequence ID" value="KIO50643.1"/>
    <property type="molecule type" value="Genomic_DNA"/>
</dbReference>
<reference evidence="2 4" key="1">
    <citation type="submission" date="2015-01" db="EMBL/GenBank/DDBJ databases">
        <title>Genome of Flavobacterium hibernum DSM 12611.</title>
        <authorList>
            <person name="Stropko S.J."/>
            <person name="Pipes S.E."/>
            <person name="Newman J.D."/>
        </authorList>
    </citation>
    <scope>NUCLEOTIDE SEQUENCE [LARGE SCALE GENOMIC DNA]</scope>
    <source>
        <strain evidence="2 4">DSM 12611</strain>
    </source>
</reference>
<feature type="chain" id="PRO_5002209853" evidence="1">
    <location>
        <begin position="19"/>
        <end position="318"/>
    </location>
</feature>
<accession>A0A0D0ERB1</accession>
<protein>
    <submittedName>
        <fullName evidence="2">Uncharacterized protein</fullName>
    </submittedName>
</protein>
<dbReference type="Proteomes" id="UP000032061">
    <property type="component" value="Unassembled WGS sequence"/>
</dbReference>
<proteinExistence type="predicted"/>
<comment type="caution">
    <text evidence="2">The sequence shown here is derived from an EMBL/GenBank/DDBJ whole genome shotgun (WGS) entry which is preliminary data.</text>
</comment>
<dbReference type="OrthoDB" id="1049190at2"/>
<evidence type="ECO:0000256" key="1">
    <source>
        <dbReference type="SAM" id="SignalP"/>
    </source>
</evidence>
<dbReference type="RefSeq" id="WP_041520372.1">
    <property type="nucleotide sequence ID" value="NZ_JPRK01000027.1"/>
</dbReference>
<evidence type="ECO:0000313" key="5">
    <source>
        <dbReference type="Proteomes" id="UP000198302"/>
    </source>
</evidence>
<keyword evidence="1" id="KW-0732">Signal</keyword>
<dbReference type="EMBL" id="MUGX01000012">
    <property type="protein sequence ID" value="OXA87510.1"/>
    <property type="molecule type" value="Genomic_DNA"/>
</dbReference>
<gene>
    <name evidence="3" type="ORF">B0A73_11330</name>
    <name evidence="2" type="ORF">IW18_22070</name>
</gene>